<feature type="transmembrane region" description="Helical" evidence="14">
    <location>
        <begin position="226"/>
        <end position="250"/>
    </location>
</feature>
<dbReference type="Pfam" id="PF19732">
    <property type="entry name" value="SpoIIE_N"/>
    <property type="match status" value="1"/>
</dbReference>
<protein>
    <recommendedName>
        <fullName evidence="13">Stage II sporulation protein E</fullName>
        <ecNumber evidence="2">3.1.3.16</ecNumber>
    </recommendedName>
</protein>
<feature type="transmembrane region" description="Helical" evidence="14">
    <location>
        <begin position="280"/>
        <end position="297"/>
    </location>
</feature>
<evidence type="ECO:0000256" key="14">
    <source>
        <dbReference type="SAM" id="Phobius"/>
    </source>
</evidence>
<evidence type="ECO:0000256" key="8">
    <source>
        <dbReference type="ARBA" id="ARBA00022989"/>
    </source>
</evidence>
<dbReference type="PANTHER" id="PTHR43156:SF2">
    <property type="entry name" value="STAGE II SPORULATION PROTEIN E"/>
    <property type="match status" value="1"/>
</dbReference>
<dbReference type="AlphaFoldDB" id="A0AA95MR69"/>
<keyword evidence="6" id="KW-0904">Protein phosphatase</keyword>
<dbReference type="KEGG" id="nnv:QNH39_00375"/>
<organism evidence="16 17">
    <name type="scientific">Neobacillus novalis</name>
    <dbReference type="NCBI Taxonomy" id="220687"/>
    <lineage>
        <taxon>Bacteria</taxon>
        <taxon>Bacillati</taxon>
        <taxon>Bacillota</taxon>
        <taxon>Bacilli</taxon>
        <taxon>Bacillales</taxon>
        <taxon>Bacillaceae</taxon>
        <taxon>Neobacillus</taxon>
    </lineage>
</organism>
<dbReference type="PROSITE" id="PS51746">
    <property type="entry name" value="PPM_2"/>
    <property type="match status" value="1"/>
</dbReference>
<evidence type="ECO:0000256" key="3">
    <source>
        <dbReference type="ARBA" id="ARBA00022475"/>
    </source>
</evidence>
<dbReference type="PANTHER" id="PTHR43156">
    <property type="entry name" value="STAGE II SPORULATION PROTEIN E-RELATED"/>
    <property type="match status" value="1"/>
</dbReference>
<accession>A0AA95MR69</accession>
<dbReference type="InterPro" id="IPR036457">
    <property type="entry name" value="PPM-type-like_dom_sf"/>
</dbReference>
<evidence type="ECO:0000256" key="11">
    <source>
        <dbReference type="ARBA" id="ARBA00048336"/>
    </source>
</evidence>
<comment type="function">
    <text evidence="12">Normally needed for pro-sigma E processing during sporulation but can be bypassed in vegetative cells. Activates SpoIIAA by dephosphorylation.</text>
</comment>
<proteinExistence type="predicted"/>
<dbReference type="GO" id="GO:0005886">
    <property type="term" value="C:plasma membrane"/>
    <property type="evidence" value="ECO:0007669"/>
    <property type="project" value="UniProtKB-SubCell"/>
</dbReference>
<feature type="transmembrane region" description="Helical" evidence="14">
    <location>
        <begin position="128"/>
        <end position="147"/>
    </location>
</feature>
<comment type="catalytic activity">
    <reaction evidence="10">
        <text>O-phospho-L-seryl-[protein] + H2O = L-seryl-[protein] + phosphate</text>
        <dbReference type="Rhea" id="RHEA:20629"/>
        <dbReference type="Rhea" id="RHEA-COMP:9863"/>
        <dbReference type="Rhea" id="RHEA-COMP:11604"/>
        <dbReference type="ChEBI" id="CHEBI:15377"/>
        <dbReference type="ChEBI" id="CHEBI:29999"/>
        <dbReference type="ChEBI" id="CHEBI:43474"/>
        <dbReference type="ChEBI" id="CHEBI:83421"/>
        <dbReference type="EC" id="3.1.3.16"/>
    </reaction>
</comment>
<evidence type="ECO:0000313" key="17">
    <source>
        <dbReference type="Proteomes" id="UP001178288"/>
    </source>
</evidence>
<dbReference type="NCBIfam" id="TIGR02865">
    <property type="entry name" value="spore_II_E"/>
    <property type="match status" value="1"/>
</dbReference>
<keyword evidence="9 14" id="KW-0472">Membrane</keyword>
<dbReference type="Proteomes" id="UP001178288">
    <property type="component" value="Chromosome"/>
</dbReference>
<keyword evidence="5 16" id="KW-0378">Hydrolase</keyword>
<dbReference type="Pfam" id="PF07228">
    <property type="entry name" value="SpoIIE"/>
    <property type="match status" value="1"/>
</dbReference>
<evidence type="ECO:0000259" key="15">
    <source>
        <dbReference type="PROSITE" id="PS51746"/>
    </source>
</evidence>
<feature type="transmembrane region" description="Helical" evidence="14">
    <location>
        <begin position="44"/>
        <end position="71"/>
    </location>
</feature>
<keyword evidence="3" id="KW-1003">Cell membrane</keyword>
<evidence type="ECO:0000256" key="7">
    <source>
        <dbReference type="ARBA" id="ARBA00022969"/>
    </source>
</evidence>
<evidence type="ECO:0000256" key="1">
    <source>
        <dbReference type="ARBA" id="ARBA00004651"/>
    </source>
</evidence>
<feature type="transmembrane region" description="Helical" evidence="14">
    <location>
        <begin position="194"/>
        <end position="214"/>
    </location>
</feature>
<dbReference type="SMART" id="SM00332">
    <property type="entry name" value="PP2Cc"/>
    <property type="match status" value="1"/>
</dbReference>
<dbReference type="FunFam" id="3.60.40.10:FF:000100">
    <property type="entry name" value="Stage II sporulation protein E"/>
    <property type="match status" value="1"/>
</dbReference>
<evidence type="ECO:0000256" key="10">
    <source>
        <dbReference type="ARBA" id="ARBA00047761"/>
    </source>
</evidence>
<dbReference type="SMART" id="SM00331">
    <property type="entry name" value="PP2C_SIG"/>
    <property type="match status" value="1"/>
</dbReference>
<sequence length="824" mass="91791">MEKTNASFIEPVGKVNLHSSKWALGSGLGKFHALLESFFIKKGYLLLFVGFLLGRALILAKLTPFCLPFFASVYLVRRERAPLALIGLVVGAATLSLANAAFTFTITVWFLVIFRISQKWLTNELRALPFFVGIILGIGKLGEAFILSQQLVLYDLMMVGVQACLAFILTLIFLQSIPLLTLNKRRQLLKTEEIVCLIIMLASIMTGTIGWQVYDLSIEHIMSRYLVLVFAFIAGATVGSTVGVVTGLIFSLASVSSFYHMSLLAFSGVLGGLLKEGKKIGVSIGLFIATLLIGMYGEGGGSLLKTVLESTAAVCLFLLTPQALTSRLAKYIPGTPEYTAEQQKYMRKMRDVTAQRVSQFSGVFHALSKSFSKMEVIPDEAENDREMDYFMSHVTEKTCQTCFKKEQCWAKNFNTTYAYMEEIIHEMDQNDGTVSTKLSRDWEKLCTRSKKVYETIGQQLTFFQANQKLKKQVQESRKLVADQLLGVSEVMDNFAKEIQRERENHHKQEEQIIEAMQGFGIHIEQVEIYSLDPGNVDIEMSVPFCNGHGECEKLIAPMLSDILEETIVVNKEECATYPNGFCHVTFRSSKAFTVETGTAHAAKDGGLVSGDSYSTIELGLGKYAIAISDGMGNGERAHYESNETLMLLQKILQSGIEERTAIKSINSILSLRTTDEIFSTLDLAMIDLKNASAKFLKIGSTPSFIKRGKKIIKIQASNLPIGILQEFEVDVVSEQLKAGDLLVMMSDGVFEGPNHVENYDLWMKRKLLELETDDPQEIADLILEEVIRSKSDIIDDDMTVTVAKIKHNTPKWASIPVYNLKRQA</sequence>
<comment type="subcellular location">
    <subcellularLocation>
        <location evidence="1">Cell membrane</location>
        <topology evidence="1">Multi-pass membrane protein</topology>
    </subcellularLocation>
</comment>
<evidence type="ECO:0000256" key="6">
    <source>
        <dbReference type="ARBA" id="ARBA00022912"/>
    </source>
</evidence>
<comment type="catalytic activity">
    <reaction evidence="11">
        <text>O-phospho-L-threonyl-[protein] + H2O = L-threonyl-[protein] + phosphate</text>
        <dbReference type="Rhea" id="RHEA:47004"/>
        <dbReference type="Rhea" id="RHEA-COMP:11060"/>
        <dbReference type="Rhea" id="RHEA-COMP:11605"/>
        <dbReference type="ChEBI" id="CHEBI:15377"/>
        <dbReference type="ChEBI" id="CHEBI:30013"/>
        <dbReference type="ChEBI" id="CHEBI:43474"/>
        <dbReference type="ChEBI" id="CHEBI:61977"/>
        <dbReference type="EC" id="3.1.3.16"/>
    </reaction>
</comment>
<evidence type="ECO:0000256" key="4">
    <source>
        <dbReference type="ARBA" id="ARBA00022692"/>
    </source>
</evidence>
<evidence type="ECO:0000256" key="9">
    <source>
        <dbReference type="ARBA" id="ARBA00023136"/>
    </source>
</evidence>
<dbReference type="InterPro" id="IPR001932">
    <property type="entry name" value="PPM-type_phosphatase-like_dom"/>
</dbReference>
<dbReference type="EC" id="3.1.3.16" evidence="2"/>
<dbReference type="InterPro" id="IPR052016">
    <property type="entry name" value="Bact_Sigma-Reg"/>
</dbReference>
<evidence type="ECO:0000256" key="2">
    <source>
        <dbReference type="ARBA" id="ARBA00013081"/>
    </source>
</evidence>
<keyword evidence="8 14" id="KW-1133">Transmembrane helix</keyword>
<dbReference type="InterPro" id="IPR045768">
    <property type="entry name" value="SpoIIE_N"/>
</dbReference>
<gene>
    <name evidence="16" type="primary">spoIIE</name>
    <name evidence="16" type="ORF">QNH39_00375</name>
</gene>
<dbReference type="InterPro" id="IPR014221">
    <property type="entry name" value="SpoII_E"/>
</dbReference>
<feature type="domain" description="PPM-type phosphatase" evidence="15">
    <location>
        <begin position="595"/>
        <end position="805"/>
    </location>
</feature>
<evidence type="ECO:0000313" key="16">
    <source>
        <dbReference type="EMBL" id="WHY86410.1"/>
    </source>
</evidence>
<keyword evidence="7" id="KW-0749">Sporulation</keyword>
<evidence type="ECO:0000256" key="12">
    <source>
        <dbReference type="ARBA" id="ARBA00058752"/>
    </source>
</evidence>
<evidence type="ECO:0000256" key="13">
    <source>
        <dbReference type="ARBA" id="ARBA00074959"/>
    </source>
</evidence>
<dbReference type="GO" id="GO:0030435">
    <property type="term" value="P:sporulation resulting in formation of a cellular spore"/>
    <property type="evidence" value="ECO:0007669"/>
    <property type="project" value="UniProtKB-KW"/>
</dbReference>
<reference evidence="16" key="1">
    <citation type="submission" date="2023-05" db="EMBL/GenBank/DDBJ databases">
        <title>Comparative genomics of Bacillaceae isolates and their secondary metabolite potential.</title>
        <authorList>
            <person name="Song L."/>
            <person name="Nielsen L.J."/>
            <person name="Mohite O."/>
            <person name="Xu X."/>
            <person name="Weber T."/>
            <person name="Kovacs A.T."/>
        </authorList>
    </citation>
    <scope>NUCLEOTIDE SEQUENCE</scope>
    <source>
        <strain evidence="16">XLM17</strain>
    </source>
</reference>
<dbReference type="SUPFAM" id="SSF81606">
    <property type="entry name" value="PP2C-like"/>
    <property type="match status" value="1"/>
</dbReference>
<keyword evidence="4 14" id="KW-0812">Transmembrane</keyword>
<dbReference type="RefSeq" id="WP_066094548.1">
    <property type="nucleotide sequence ID" value="NZ_CP126114.1"/>
</dbReference>
<evidence type="ECO:0000256" key="5">
    <source>
        <dbReference type="ARBA" id="ARBA00022801"/>
    </source>
</evidence>
<dbReference type="Gene3D" id="3.60.40.10">
    <property type="entry name" value="PPM-type phosphatase domain"/>
    <property type="match status" value="1"/>
</dbReference>
<feature type="transmembrane region" description="Helical" evidence="14">
    <location>
        <begin position="159"/>
        <end position="182"/>
    </location>
</feature>
<dbReference type="EMBL" id="CP126114">
    <property type="protein sequence ID" value="WHY86410.1"/>
    <property type="molecule type" value="Genomic_DNA"/>
</dbReference>
<name>A0AA95MR69_9BACI</name>
<keyword evidence="17" id="KW-1185">Reference proteome</keyword>
<dbReference type="GO" id="GO:0004722">
    <property type="term" value="F:protein serine/threonine phosphatase activity"/>
    <property type="evidence" value="ECO:0007669"/>
    <property type="project" value="UniProtKB-EC"/>
</dbReference>
<feature type="transmembrane region" description="Helical" evidence="14">
    <location>
        <begin position="83"/>
        <end position="116"/>
    </location>
</feature>